<sequence>MGDEKQGVGAEIEGGVGRRIVGRLAKRETHGKRTAGTRPVVQCAALCRVRQILSQILYCRPMHWRPHRGVHVPHTGVYFGNTMTSSYITLFLFPLKIEVRTPTYTRVLYSEDCSSLLLLAPPCSSLLLLSMLLQLARPSPLLLSFAPLLCSSPLLLSFAPLACKLSWTMQSASAIHACPSTQTASDREEQPALAEGYCTNFEEK</sequence>
<reference evidence="2" key="1">
    <citation type="journal article" date="2013" name="Proc. Natl. Acad. Sci. U.S.A.">
        <title>Genome structure and metabolic features in the red seaweed Chondrus crispus shed light on evolution of the Archaeplastida.</title>
        <authorList>
            <person name="Collen J."/>
            <person name="Porcel B."/>
            <person name="Carre W."/>
            <person name="Ball S.G."/>
            <person name="Chaparro C."/>
            <person name="Tonon T."/>
            <person name="Barbeyron T."/>
            <person name="Michel G."/>
            <person name="Noel B."/>
            <person name="Valentin K."/>
            <person name="Elias M."/>
            <person name="Artiguenave F."/>
            <person name="Arun A."/>
            <person name="Aury J.M."/>
            <person name="Barbosa-Neto J.F."/>
            <person name="Bothwell J.H."/>
            <person name="Bouget F.Y."/>
            <person name="Brillet L."/>
            <person name="Cabello-Hurtado F."/>
            <person name="Capella-Gutierrez S."/>
            <person name="Charrier B."/>
            <person name="Cladiere L."/>
            <person name="Cock J.M."/>
            <person name="Coelho S.M."/>
            <person name="Colleoni C."/>
            <person name="Czjzek M."/>
            <person name="Da Silva C."/>
            <person name="Delage L."/>
            <person name="Denoeud F."/>
            <person name="Deschamps P."/>
            <person name="Dittami S.M."/>
            <person name="Gabaldon T."/>
            <person name="Gachon C.M."/>
            <person name="Groisillier A."/>
            <person name="Herve C."/>
            <person name="Jabbari K."/>
            <person name="Katinka M."/>
            <person name="Kloareg B."/>
            <person name="Kowalczyk N."/>
            <person name="Labadie K."/>
            <person name="Leblanc C."/>
            <person name="Lopez P.J."/>
            <person name="McLachlan D.H."/>
            <person name="Meslet-Cladiere L."/>
            <person name="Moustafa A."/>
            <person name="Nehr Z."/>
            <person name="Nyvall Collen P."/>
            <person name="Panaud O."/>
            <person name="Partensky F."/>
            <person name="Poulain J."/>
            <person name="Rensing S.A."/>
            <person name="Rousvoal S."/>
            <person name="Samson G."/>
            <person name="Symeonidi A."/>
            <person name="Weissenbach J."/>
            <person name="Zambounis A."/>
            <person name="Wincker P."/>
            <person name="Boyen C."/>
        </authorList>
    </citation>
    <scope>NUCLEOTIDE SEQUENCE [LARGE SCALE GENOMIC DNA]</scope>
    <source>
        <strain evidence="2">cv. Stackhouse</strain>
    </source>
</reference>
<gene>
    <name evidence="1" type="ORF">CHC_T00004008001</name>
</gene>
<dbReference type="Gramene" id="CDF35876">
    <property type="protein sequence ID" value="CDF35876"/>
    <property type="gene ID" value="CHC_T00004008001"/>
</dbReference>
<protein>
    <submittedName>
        <fullName evidence="1">Uncharacterized protein</fullName>
    </submittedName>
</protein>
<dbReference type="Proteomes" id="UP000012073">
    <property type="component" value="Unassembled WGS sequence"/>
</dbReference>
<evidence type="ECO:0000313" key="2">
    <source>
        <dbReference type="Proteomes" id="UP000012073"/>
    </source>
</evidence>
<name>R7QEJ3_CHOCR</name>
<evidence type="ECO:0000313" key="1">
    <source>
        <dbReference type="EMBL" id="CDF35876.1"/>
    </source>
</evidence>
<dbReference type="RefSeq" id="XP_005715695.1">
    <property type="nucleotide sequence ID" value="XM_005715638.1"/>
</dbReference>
<dbReference type="GeneID" id="17323408"/>
<dbReference type="EMBL" id="HG001750">
    <property type="protein sequence ID" value="CDF35876.1"/>
    <property type="molecule type" value="Genomic_DNA"/>
</dbReference>
<dbReference type="AlphaFoldDB" id="R7QEJ3"/>
<dbReference type="KEGG" id="ccp:CHC_T00004008001"/>
<keyword evidence="2" id="KW-1185">Reference proteome</keyword>
<proteinExistence type="predicted"/>
<accession>R7QEJ3</accession>
<organism evidence="1 2">
    <name type="scientific">Chondrus crispus</name>
    <name type="common">Carrageen Irish moss</name>
    <name type="synonym">Polymorpha crispa</name>
    <dbReference type="NCBI Taxonomy" id="2769"/>
    <lineage>
        <taxon>Eukaryota</taxon>
        <taxon>Rhodophyta</taxon>
        <taxon>Florideophyceae</taxon>
        <taxon>Rhodymeniophycidae</taxon>
        <taxon>Gigartinales</taxon>
        <taxon>Gigartinaceae</taxon>
        <taxon>Chondrus</taxon>
    </lineage>
</organism>